<dbReference type="EMBL" id="AVOT02006707">
    <property type="protein sequence ID" value="MBW0482242.1"/>
    <property type="molecule type" value="Genomic_DNA"/>
</dbReference>
<feature type="region of interest" description="Disordered" evidence="1">
    <location>
        <begin position="1"/>
        <end position="28"/>
    </location>
</feature>
<comment type="caution">
    <text evidence="2">The sequence shown here is derived from an EMBL/GenBank/DDBJ whole genome shotgun (WGS) entry which is preliminary data.</text>
</comment>
<accession>A0A9Q3CEK5</accession>
<evidence type="ECO:0000256" key="1">
    <source>
        <dbReference type="SAM" id="MobiDB-lite"/>
    </source>
</evidence>
<dbReference type="AlphaFoldDB" id="A0A9Q3CEK5"/>
<keyword evidence="3" id="KW-1185">Reference proteome</keyword>
<organism evidence="2 3">
    <name type="scientific">Austropuccinia psidii MF-1</name>
    <dbReference type="NCBI Taxonomy" id="1389203"/>
    <lineage>
        <taxon>Eukaryota</taxon>
        <taxon>Fungi</taxon>
        <taxon>Dikarya</taxon>
        <taxon>Basidiomycota</taxon>
        <taxon>Pucciniomycotina</taxon>
        <taxon>Pucciniomycetes</taxon>
        <taxon>Pucciniales</taxon>
        <taxon>Sphaerophragmiaceae</taxon>
        <taxon>Austropuccinia</taxon>
    </lineage>
</organism>
<protein>
    <submittedName>
        <fullName evidence="2">Uncharacterized protein</fullName>
    </submittedName>
</protein>
<feature type="compositionally biased region" description="Acidic residues" evidence="1">
    <location>
        <begin position="167"/>
        <end position="201"/>
    </location>
</feature>
<dbReference type="Proteomes" id="UP000765509">
    <property type="component" value="Unassembled WGS sequence"/>
</dbReference>
<sequence length="201" mass="23521">MKAAGKAMKVTSKERFRKPPREPQITNFSTAPTGLTLDFYSKKWLNTLPLPQQHLTVDANAVAFLPDPARSLLPPNHKDYNYREKWADRKFSKEFIGVVWEKYGFNENEMNSEGEVVLVDDEEEIEGGVIDLKKESEDEDDSERYLDDWEWIGVYDEENDKYHNGESEDEEGYEEEEDETEKEEEEEAEMSDSNNDMEEDE</sequence>
<feature type="region of interest" description="Disordered" evidence="1">
    <location>
        <begin position="156"/>
        <end position="201"/>
    </location>
</feature>
<evidence type="ECO:0000313" key="2">
    <source>
        <dbReference type="EMBL" id="MBW0482242.1"/>
    </source>
</evidence>
<gene>
    <name evidence="2" type="ORF">O181_021957</name>
</gene>
<evidence type="ECO:0000313" key="3">
    <source>
        <dbReference type="Proteomes" id="UP000765509"/>
    </source>
</evidence>
<proteinExistence type="predicted"/>
<feature type="compositionally biased region" description="Basic and acidic residues" evidence="1">
    <location>
        <begin position="11"/>
        <end position="21"/>
    </location>
</feature>
<reference evidence="2" key="1">
    <citation type="submission" date="2021-03" db="EMBL/GenBank/DDBJ databases">
        <title>Draft genome sequence of rust myrtle Austropuccinia psidii MF-1, a brazilian biotype.</title>
        <authorList>
            <person name="Quecine M.C."/>
            <person name="Pachon D.M.R."/>
            <person name="Bonatelli M.L."/>
            <person name="Correr F.H."/>
            <person name="Franceschini L.M."/>
            <person name="Leite T.F."/>
            <person name="Margarido G.R.A."/>
            <person name="Almeida C.A."/>
            <person name="Ferrarezi J.A."/>
            <person name="Labate C.A."/>
        </authorList>
    </citation>
    <scope>NUCLEOTIDE SEQUENCE</scope>
    <source>
        <strain evidence="2">MF-1</strain>
    </source>
</reference>
<name>A0A9Q3CEK5_9BASI</name>